<sequence>MKKLYCFSCIISLFLLVSCDKANIKNVKDSKLYTEPVMEETVQNEENHHLEVWTFSDIFQNSLPSFQEKYPDLDIEIKVIDKSRVVNMYLDSLVAESTPDLFVIPDDQLGTFLGIGGLENLLSESYYDEQFLSKRPEGLLDEYIHDDEMVTMPLLFFPYVTFYRKDILEQYGYPHDPISLSNYISESDHWLRMARTLAEDGYYIAESEQMLIETALRTSNFFESDYNYILDKSPFNDTVKTAVSVSEEKLSPYLNIWDDRGKEALANNQLVMIYMGSFVTEQLMNWLPEQKGKWGVTTLPFDLAGIDRKASMSIAISSNSPNKEIAWEFVKHMSNDMLKMYQQPITNPYFINDNLQSIYWKALEKNNPGKPNILDREVRLIWELALKDYQNGEKVTDYSVNHLHEDVMESIRQDQEALKNLNPAD</sequence>
<dbReference type="InterPro" id="IPR050490">
    <property type="entry name" value="Bact_solute-bd_prot1"/>
</dbReference>
<dbReference type="EMBL" id="JBHSDT010000004">
    <property type="protein sequence ID" value="MFC4403477.1"/>
    <property type="molecule type" value="Genomic_DNA"/>
</dbReference>
<dbReference type="InterPro" id="IPR006059">
    <property type="entry name" value="SBP"/>
</dbReference>
<keyword evidence="3" id="KW-1185">Reference proteome</keyword>
<dbReference type="SUPFAM" id="SSF53850">
    <property type="entry name" value="Periplasmic binding protein-like II"/>
    <property type="match status" value="1"/>
</dbReference>
<accession>A0ABV8WV57</accession>
<gene>
    <name evidence="2" type="ORF">ACFOY7_10335</name>
</gene>
<evidence type="ECO:0000313" key="2">
    <source>
        <dbReference type="EMBL" id="MFC4403477.1"/>
    </source>
</evidence>
<comment type="caution">
    <text evidence="2">The sequence shown here is derived from an EMBL/GenBank/DDBJ whole genome shotgun (WGS) entry which is preliminary data.</text>
</comment>
<evidence type="ECO:0000256" key="1">
    <source>
        <dbReference type="SAM" id="SignalP"/>
    </source>
</evidence>
<proteinExistence type="predicted"/>
<dbReference type="PANTHER" id="PTHR43649:SF12">
    <property type="entry name" value="DIACETYLCHITOBIOSE BINDING PROTEIN DASA"/>
    <property type="match status" value="1"/>
</dbReference>
<dbReference type="PANTHER" id="PTHR43649">
    <property type="entry name" value="ARABINOSE-BINDING PROTEIN-RELATED"/>
    <property type="match status" value="1"/>
</dbReference>
<dbReference type="Proteomes" id="UP001595882">
    <property type="component" value="Unassembled WGS sequence"/>
</dbReference>
<dbReference type="PROSITE" id="PS51257">
    <property type="entry name" value="PROKAR_LIPOPROTEIN"/>
    <property type="match status" value="1"/>
</dbReference>
<evidence type="ECO:0000313" key="3">
    <source>
        <dbReference type="Proteomes" id="UP001595882"/>
    </source>
</evidence>
<feature type="chain" id="PRO_5045888455" evidence="1">
    <location>
        <begin position="23"/>
        <end position="425"/>
    </location>
</feature>
<dbReference type="Pfam" id="PF01547">
    <property type="entry name" value="SBP_bac_1"/>
    <property type="match status" value="1"/>
</dbReference>
<dbReference type="Gene3D" id="3.40.190.10">
    <property type="entry name" value="Periplasmic binding protein-like II"/>
    <property type="match status" value="1"/>
</dbReference>
<protein>
    <submittedName>
        <fullName evidence="2">ABC transporter substrate-binding protein</fullName>
    </submittedName>
</protein>
<reference evidence="3" key="1">
    <citation type="journal article" date="2019" name="Int. J. Syst. Evol. Microbiol.">
        <title>The Global Catalogue of Microorganisms (GCM) 10K type strain sequencing project: providing services to taxonomists for standard genome sequencing and annotation.</title>
        <authorList>
            <consortium name="The Broad Institute Genomics Platform"/>
            <consortium name="The Broad Institute Genome Sequencing Center for Infectious Disease"/>
            <person name="Wu L."/>
            <person name="Ma J."/>
        </authorList>
    </citation>
    <scope>NUCLEOTIDE SEQUENCE [LARGE SCALE GENOMIC DNA]</scope>
    <source>
        <strain evidence="3">CCUG 37865</strain>
    </source>
</reference>
<dbReference type="RefSeq" id="WP_390251969.1">
    <property type="nucleotide sequence ID" value="NZ_JBHSDT010000004.1"/>
</dbReference>
<organism evidence="2 3">
    <name type="scientific">Gracilibacillus xinjiangensis</name>
    <dbReference type="NCBI Taxonomy" id="1193282"/>
    <lineage>
        <taxon>Bacteria</taxon>
        <taxon>Bacillati</taxon>
        <taxon>Bacillota</taxon>
        <taxon>Bacilli</taxon>
        <taxon>Bacillales</taxon>
        <taxon>Bacillaceae</taxon>
        <taxon>Gracilibacillus</taxon>
    </lineage>
</organism>
<keyword evidence="1" id="KW-0732">Signal</keyword>
<feature type="signal peptide" evidence="1">
    <location>
        <begin position="1"/>
        <end position="22"/>
    </location>
</feature>
<name>A0ABV8WV57_9BACI</name>